<evidence type="ECO:0000259" key="8">
    <source>
        <dbReference type="PROSITE" id="PS50928"/>
    </source>
</evidence>
<dbReference type="SUPFAM" id="SSF161098">
    <property type="entry name" value="MetI-like"/>
    <property type="match status" value="1"/>
</dbReference>
<dbReference type="Proteomes" id="UP000502248">
    <property type="component" value="Chromosome"/>
</dbReference>
<keyword evidence="5 7" id="KW-1133">Transmembrane helix</keyword>
<dbReference type="RefSeq" id="WP_169282772.1">
    <property type="nucleotide sequence ID" value="NZ_CP051680.1"/>
</dbReference>
<accession>A0A7Z2VNE8</accession>
<dbReference type="Pfam" id="PF00528">
    <property type="entry name" value="BPD_transp_1"/>
    <property type="match status" value="1"/>
</dbReference>
<keyword evidence="3" id="KW-1003">Cell membrane</keyword>
<gene>
    <name evidence="9" type="ORF">HH215_27380</name>
</gene>
<dbReference type="AlphaFoldDB" id="A0A7Z2VNE8"/>
<feature type="transmembrane region" description="Helical" evidence="7">
    <location>
        <begin position="158"/>
        <end position="178"/>
    </location>
</feature>
<dbReference type="PANTHER" id="PTHR43744">
    <property type="entry name" value="ABC TRANSPORTER PERMEASE PROTEIN MG189-RELATED-RELATED"/>
    <property type="match status" value="1"/>
</dbReference>
<keyword evidence="6 7" id="KW-0472">Membrane</keyword>
<evidence type="ECO:0000256" key="4">
    <source>
        <dbReference type="ARBA" id="ARBA00022692"/>
    </source>
</evidence>
<comment type="similarity">
    <text evidence="7">Belongs to the binding-protein-dependent transport system permease family.</text>
</comment>
<evidence type="ECO:0000256" key="1">
    <source>
        <dbReference type="ARBA" id="ARBA00004651"/>
    </source>
</evidence>
<dbReference type="GO" id="GO:0005886">
    <property type="term" value="C:plasma membrane"/>
    <property type="evidence" value="ECO:0007669"/>
    <property type="project" value="UniProtKB-SubCell"/>
</dbReference>
<dbReference type="PANTHER" id="PTHR43744:SF8">
    <property type="entry name" value="SN-GLYCEROL-3-PHOSPHATE TRANSPORT SYSTEM PERMEASE PROTEIN UGPE"/>
    <property type="match status" value="1"/>
</dbReference>
<feature type="transmembrane region" description="Helical" evidence="7">
    <location>
        <begin position="91"/>
        <end position="112"/>
    </location>
</feature>
<evidence type="ECO:0000256" key="7">
    <source>
        <dbReference type="RuleBase" id="RU363032"/>
    </source>
</evidence>
<dbReference type="GO" id="GO:0055085">
    <property type="term" value="P:transmembrane transport"/>
    <property type="evidence" value="ECO:0007669"/>
    <property type="project" value="InterPro"/>
</dbReference>
<evidence type="ECO:0000256" key="5">
    <source>
        <dbReference type="ARBA" id="ARBA00022989"/>
    </source>
</evidence>
<comment type="subcellular location">
    <subcellularLocation>
        <location evidence="1 7">Cell membrane</location>
        <topology evidence="1 7">Multi-pass membrane protein</topology>
    </subcellularLocation>
</comment>
<dbReference type="EMBL" id="CP051680">
    <property type="protein sequence ID" value="QJD86523.1"/>
    <property type="molecule type" value="Genomic_DNA"/>
</dbReference>
<dbReference type="InterPro" id="IPR035906">
    <property type="entry name" value="MetI-like_sf"/>
</dbReference>
<evidence type="ECO:0000256" key="2">
    <source>
        <dbReference type="ARBA" id="ARBA00022448"/>
    </source>
</evidence>
<dbReference type="Gene3D" id="1.10.3720.10">
    <property type="entry name" value="MetI-like"/>
    <property type="match status" value="1"/>
</dbReference>
<keyword evidence="4 7" id="KW-0812">Transmembrane</keyword>
<protein>
    <submittedName>
        <fullName evidence="9">Carbohydrate ABC transporter permease</fullName>
    </submittedName>
</protein>
<dbReference type="InterPro" id="IPR000515">
    <property type="entry name" value="MetI-like"/>
</dbReference>
<evidence type="ECO:0000256" key="3">
    <source>
        <dbReference type="ARBA" id="ARBA00022475"/>
    </source>
</evidence>
<keyword evidence="10" id="KW-1185">Reference proteome</keyword>
<sequence>MATATWSAKGRENSKIDRSGSRWLSRISYYAFMIVLSCFYFYPMIWLVLSSFRENREIFTNPFRFPEQVNFQNWADAWQIGHISTYATNSVIVTSLTVIFILLFASMGAFAFSKLPFKGSKGLLMLFVIGLFMPLQSFFIAQSYIFDKLSLKDSYMGLILPYIGVGLPLAVFLLKSFLDSIPKDLIEASRIDGCSDRILFIRIILPLLGPGLATVAIFSSLNAWNELLLAMLYIQDDGLKTLPVGLLAFSSRYVTNYKLLFSALALITIPMILAYVVFHKRIVSGLTEGSLK</sequence>
<evidence type="ECO:0000313" key="10">
    <source>
        <dbReference type="Proteomes" id="UP000502248"/>
    </source>
</evidence>
<feature type="transmembrane region" description="Helical" evidence="7">
    <location>
        <begin position="199"/>
        <end position="221"/>
    </location>
</feature>
<evidence type="ECO:0000313" key="9">
    <source>
        <dbReference type="EMBL" id="QJD86523.1"/>
    </source>
</evidence>
<dbReference type="PROSITE" id="PS50928">
    <property type="entry name" value="ABC_TM1"/>
    <property type="match status" value="1"/>
</dbReference>
<proteinExistence type="inferred from homology"/>
<name>A0A7Z2VNE8_9BACL</name>
<evidence type="ECO:0000256" key="6">
    <source>
        <dbReference type="ARBA" id="ARBA00023136"/>
    </source>
</evidence>
<feature type="transmembrane region" description="Helical" evidence="7">
    <location>
        <begin position="259"/>
        <end position="278"/>
    </location>
</feature>
<feature type="transmembrane region" description="Helical" evidence="7">
    <location>
        <begin position="27"/>
        <end position="49"/>
    </location>
</feature>
<feature type="transmembrane region" description="Helical" evidence="7">
    <location>
        <begin position="124"/>
        <end position="146"/>
    </location>
</feature>
<reference evidence="9 10" key="1">
    <citation type="submission" date="2020-04" db="EMBL/GenBank/DDBJ databases">
        <title>Genome sequencing of novel species.</title>
        <authorList>
            <person name="Heo J."/>
            <person name="Kim S.-J."/>
            <person name="Kim J.-S."/>
            <person name="Hong S.-B."/>
            <person name="Kwon S.-W."/>
        </authorList>
    </citation>
    <scope>NUCLEOTIDE SEQUENCE [LARGE SCALE GENOMIC DNA]</scope>
    <source>
        <strain evidence="9 10">MFER-1</strain>
    </source>
</reference>
<organism evidence="9 10">
    <name type="scientific">Cohnella herbarum</name>
    <dbReference type="NCBI Taxonomy" id="2728023"/>
    <lineage>
        <taxon>Bacteria</taxon>
        <taxon>Bacillati</taxon>
        <taxon>Bacillota</taxon>
        <taxon>Bacilli</taxon>
        <taxon>Bacillales</taxon>
        <taxon>Paenibacillaceae</taxon>
        <taxon>Cohnella</taxon>
    </lineage>
</organism>
<feature type="domain" description="ABC transmembrane type-1" evidence="8">
    <location>
        <begin position="87"/>
        <end position="278"/>
    </location>
</feature>
<dbReference type="CDD" id="cd06261">
    <property type="entry name" value="TM_PBP2"/>
    <property type="match status" value="1"/>
</dbReference>
<dbReference type="KEGG" id="cheb:HH215_27380"/>
<keyword evidence="2 7" id="KW-0813">Transport</keyword>